<feature type="non-terminal residue" evidence="4">
    <location>
        <position position="1"/>
    </location>
</feature>
<protein>
    <recommendedName>
        <fullName evidence="6">Cuticle protein</fullName>
    </recommendedName>
</protein>
<keyword evidence="3" id="KW-0812">Transmembrane</keyword>
<keyword evidence="5" id="KW-1185">Reference proteome</keyword>
<evidence type="ECO:0000256" key="3">
    <source>
        <dbReference type="SAM" id="Phobius"/>
    </source>
</evidence>
<dbReference type="EMBL" id="JASPKZ010006066">
    <property type="protein sequence ID" value="KAJ9587751.1"/>
    <property type="molecule type" value="Genomic_DNA"/>
</dbReference>
<dbReference type="PANTHER" id="PTHR12236">
    <property type="entry name" value="STRUCTURAL CONTITUENT OF CUTICLE"/>
    <property type="match status" value="1"/>
</dbReference>
<keyword evidence="3" id="KW-1133">Transmembrane helix</keyword>
<sequence>VRVTTITNGRLRLEMYLLLVLTAAACGQLAPTTLYYSTPQYTFTYRVTDVITGDSKAQEESRVGDTVHGSYSVVEPDGSVRTVRYTADPEQGFTAIVQWNRAYGFLKRHSTGSPPRVGRRNVIHTSFTAPYTNVTRIHSKMQAINGYVIARHEASDVSPSTAEGIFSGERFQLLFPCRRLDCDMTRLRHSQSSRGKRKICDSYSIFSPEFKYDISFSPSRKVSERQVLIISNTLIFSTFVTTQYSNIRTHLE</sequence>
<evidence type="ECO:0000313" key="4">
    <source>
        <dbReference type="EMBL" id="KAJ9587751.1"/>
    </source>
</evidence>
<proteinExistence type="predicted"/>
<dbReference type="Proteomes" id="UP001233999">
    <property type="component" value="Unassembled WGS sequence"/>
</dbReference>
<name>A0AAD7ZW17_DIPPU</name>
<comment type="caution">
    <text evidence="4">The sequence shown here is derived from an EMBL/GenBank/DDBJ whole genome shotgun (WGS) entry which is preliminary data.</text>
</comment>
<organism evidence="4 5">
    <name type="scientific">Diploptera punctata</name>
    <name type="common">Pacific beetle cockroach</name>
    <dbReference type="NCBI Taxonomy" id="6984"/>
    <lineage>
        <taxon>Eukaryota</taxon>
        <taxon>Metazoa</taxon>
        <taxon>Ecdysozoa</taxon>
        <taxon>Arthropoda</taxon>
        <taxon>Hexapoda</taxon>
        <taxon>Insecta</taxon>
        <taxon>Pterygota</taxon>
        <taxon>Neoptera</taxon>
        <taxon>Polyneoptera</taxon>
        <taxon>Dictyoptera</taxon>
        <taxon>Blattodea</taxon>
        <taxon>Blaberoidea</taxon>
        <taxon>Blaberidae</taxon>
        <taxon>Diplopterinae</taxon>
        <taxon>Diploptera</taxon>
    </lineage>
</organism>
<dbReference type="PANTHER" id="PTHR12236:SF75">
    <property type="entry name" value="CUTICULAR PROTEIN 62BB, ISOFORM A"/>
    <property type="match status" value="1"/>
</dbReference>
<dbReference type="Pfam" id="PF00379">
    <property type="entry name" value="Chitin_bind_4"/>
    <property type="match status" value="1"/>
</dbReference>
<keyword evidence="3" id="KW-0472">Membrane</keyword>
<dbReference type="InterPro" id="IPR031311">
    <property type="entry name" value="CHIT_BIND_RR_consensus"/>
</dbReference>
<reference evidence="4" key="2">
    <citation type="submission" date="2023-05" db="EMBL/GenBank/DDBJ databases">
        <authorList>
            <person name="Fouks B."/>
        </authorList>
    </citation>
    <scope>NUCLEOTIDE SEQUENCE</scope>
    <source>
        <strain evidence="4">Stay&amp;Tobe</strain>
        <tissue evidence="4">Testes</tissue>
    </source>
</reference>
<dbReference type="InterPro" id="IPR051217">
    <property type="entry name" value="Insect_Cuticle_Struc_Prot"/>
</dbReference>
<dbReference type="PRINTS" id="PR00947">
    <property type="entry name" value="CUTICLE"/>
</dbReference>
<reference evidence="4" key="1">
    <citation type="journal article" date="2023" name="IScience">
        <title>Live-bearing cockroach genome reveals convergent evolutionary mechanisms linked to viviparity in insects and beyond.</title>
        <authorList>
            <person name="Fouks B."/>
            <person name="Harrison M.C."/>
            <person name="Mikhailova A.A."/>
            <person name="Marchal E."/>
            <person name="English S."/>
            <person name="Carruthers M."/>
            <person name="Jennings E.C."/>
            <person name="Chiamaka E.L."/>
            <person name="Frigard R.A."/>
            <person name="Pippel M."/>
            <person name="Attardo G.M."/>
            <person name="Benoit J.B."/>
            <person name="Bornberg-Bauer E."/>
            <person name="Tobe S.S."/>
        </authorList>
    </citation>
    <scope>NUCLEOTIDE SEQUENCE</scope>
    <source>
        <strain evidence="4">Stay&amp;Tobe</strain>
    </source>
</reference>
<dbReference type="GO" id="GO:0042302">
    <property type="term" value="F:structural constituent of cuticle"/>
    <property type="evidence" value="ECO:0007669"/>
    <property type="project" value="UniProtKB-UniRule"/>
</dbReference>
<feature type="transmembrane region" description="Helical" evidence="3">
    <location>
        <begin position="15"/>
        <end position="36"/>
    </location>
</feature>
<evidence type="ECO:0000256" key="2">
    <source>
        <dbReference type="PROSITE-ProRule" id="PRU00497"/>
    </source>
</evidence>
<dbReference type="InterPro" id="IPR000618">
    <property type="entry name" value="Insect_cuticle"/>
</dbReference>
<dbReference type="GO" id="GO:0031012">
    <property type="term" value="C:extracellular matrix"/>
    <property type="evidence" value="ECO:0007669"/>
    <property type="project" value="TreeGrafter"/>
</dbReference>
<evidence type="ECO:0008006" key="6">
    <source>
        <dbReference type="Google" id="ProtNLM"/>
    </source>
</evidence>
<keyword evidence="1 2" id="KW-0193">Cuticle</keyword>
<dbReference type="GO" id="GO:0005615">
    <property type="term" value="C:extracellular space"/>
    <property type="evidence" value="ECO:0007669"/>
    <property type="project" value="TreeGrafter"/>
</dbReference>
<accession>A0AAD7ZW17</accession>
<evidence type="ECO:0000256" key="1">
    <source>
        <dbReference type="ARBA" id="ARBA00022460"/>
    </source>
</evidence>
<dbReference type="AlphaFoldDB" id="A0AAD7ZW17"/>
<dbReference type="PROSITE" id="PS51155">
    <property type="entry name" value="CHIT_BIND_RR_2"/>
    <property type="match status" value="1"/>
</dbReference>
<feature type="non-terminal residue" evidence="4">
    <location>
        <position position="252"/>
    </location>
</feature>
<evidence type="ECO:0000313" key="5">
    <source>
        <dbReference type="Proteomes" id="UP001233999"/>
    </source>
</evidence>
<gene>
    <name evidence="4" type="ORF">L9F63_018823</name>
</gene>
<dbReference type="PROSITE" id="PS00233">
    <property type="entry name" value="CHIT_BIND_RR_1"/>
    <property type="match status" value="1"/>
</dbReference>